<name>A0A0F9G6X5_9ZZZZ</name>
<dbReference type="AlphaFoldDB" id="A0A0F9G6X5"/>
<proteinExistence type="predicted"/>
<gene>
    <name evidence="1" type="ORF">LCGC14_1863130</name>
</gene>
<comment type="caution">
    <text evidence="1">The sequence shown here is derived from an EMBL/GenBank/DDBJ whole genome shotgun (WGS) entry which is preliminary data.</text>
</comment>
<protein>
    <submittedName>
        <fullName evidence="1">Uncharacterized protein</fullName>
    </submittedName>
</protein>
<dbReference type="EMBL" id="LAZR01018885">
    <property type="protein sequence ID" value="KKL94594.1"/>
    <property type="molecule type" value="Genomic_DNA"/>
</dbReference>
<sequence>MARRMIDIKIRGFDELKKKLTPDLYAKAARQILDQTADAVAATARREAPDSLSDKIVHRVSKRNPPHSAVVRVKKSGVGKRARFIHGSTRFRGKKRTVPHRPPFDPFLKKWAKEAGLPVWLAFKVIEKRGAPLDPFLHRAREAHGRTLEVKSRAAFPLIGRVWSR</sequence>
<accession>A0A0F9G6X5</accession>
<reference evidence="1" key="1">
    <citation type="journal article" date="2015" name="Nature">
        <title>Complex archaea that bridge the gap between prokaryotes and eukaryotes.</title>
        <authorList>
            <person name="Spang A."/>
            <person name="Saw J.H."/>
            <person name="Jorgensen S.L."/>
            <person name="Zaremba-Niedzwiedzka K."/>
            <person name="Martijn J."/>
            <person name="Lind A.E."/>
            <person name="van Eijk R."/>
            <person name="Schleper C."/>
            <person name="Guy L."/>
            <person name="Ettema T.J."/>
        </authorList>
    </citation>
    <scope>NUCLEOTIDE SEQUENCE</scope>
</reference>
<evidence type="ECO:0000313" key="1">
    <source>
        <dbReference type="EMBL" id="KKL94594.1"/>
    </source>
</evidence>
<organism evidence="1">
    <name type="scientific">marine sediment metagenome</name>
    <dbReference type="NCBI Taxonomy" id="412755"/>
    <lineage>
        <taxon>unclassified sequences</taxon>
        <taxon>metagenomes</taxon>
        <taxon>ecological metagenomes</taxon>
    </lineage>
</organism>